<evidence type="ECO:0000313" key="3">
    <source>
        <dbReference type="Proteomes" id="UP000255326"/>
    </source>
</evidence>
<evidence type="ECO:0000259" key="1">
    <source>
        <dbReference type="Pfam" id="PF11638"/>
    </source>
</evidence>
<sequence>MENKRINLVTEISLLKDIFYTLDEIIEQKEEELQYLTDIANHSNNSDGFHEDDDYNRFIQRTWYDIRELLKDQMTSVDFEIWIEHLTIQAIVENKAFINVPNQFAVHWIRRQFARLITDNFSTILHDDIEVKLLCEDAG</sequence>
<dbReference type="OrthoDB" id="9804312at2"/>
<name>A0A370GL90_9BACI</name>
<dbReference type="AlphaFoldDB" id="A0A370GL90"/>
<protein>
    <submittedName>
        <fullName evidence="2">DnaA-like protein</fullName>
    </submittedName>
</protein>
<dbReference type="Proteomes" id="UP000255326">
    <property type="component" value="Unassembled WGS sequence"/>
</dbReference>
<dbReference type="RefSeq" id="WP_114744941.1">
    <property type="nucleotide sequence ID" value="NZ_QQAY01000003.1"/>
</dbReference>
<dbReference type="InterPro" id="IPR024633">
    <property type="entry name" value="DnaA_N_dom"/>
</dbReference>
<feature type="domain" description="DnaA N-terminal" evidence="1">
    <location>
        <begin position="61"/>
        <end position="121"/>
    </location>
</feature>
<dbReference type="Gene3D" id="3.30.300.180">
    <property type="match status" value="1"/>
</dbReference>
<dbReference type="Pfam" id="PF11638">
    <property type="entry name" value="DnaA_N"/>
    <property type="match status" value="1"/>
</dbReference>
<organism evidence="2 3">
    <name type="scientific">Falsibacillus pallidus</name>
    <dbReference type="NCBI Taxonomy" id="493781"/>
    <lineage>
        <taxon>Bacteria</taxon>
        <taxon>Bacillati</taxon>
        <taxon>Bacillota</taxon>
        <taxon>Bacilli</taxon>
        <taxon>Bacillales</taxon>
        <taxon>Bacillaceae</taxon>
        <taxon>Falsibacillus</taxon>
    </lineage>
</organism>
<dbReference type="InterPro" id="IPR038454">
    <property type="entry name" value="DnaA_N_sf"/>
</dbReference>
<dbReference type="EMBL" id="QQAY01000003">
    <property type="protein sequence ID" value="RDI44049.1"/>
    <property type="molecule type" value="Genomic_DNA"/>
</dbReference>
<evidence type="ECO:0000313" key="2">
    <source>
        <dbReference type="EMBL" id="RDI44049.1"/>
    </source>
</evidence>
<accession>A0A370GL90</accession>
<proteinExistence type="predicted"/>
<keyword evidence="3" id="KW-1185">Reference proteome</keyword>
<reference evidence="2 3" key="1">
    <citation type="submission" date="2018-07" db="EMBL/GenBank/DDBJ databases">
        <title>Genomic Encyclopedia of Type Strains, Phase IV (KMG-IV): sequencing the most valuable type-strain genomes for metagenomic binning, comparative biology and taxonomic classification.</title>
        <authorList>
            <person name="Goeker M."/>
        </authorList>
    </citation>
    <scope>NUCLEOTIDE SEQUENCE [LARGE SCALE GENOMIC DNA]</scope>
    <source>
        <strain evidence="2 3">DSM 25281</strain>
    </source>
</reference>
<gene>
    <name evidence="2" type="ORF">DFR59_103112</name>
</gene>
<comment type="caution">
    <text evidence="2">The sequence shown here is derived from an EMBL/GenBank/DDBJ whole genome shotgun (WGS) entry which is preliminary data.</text>
</comment>